<organism evidence="2 3">
    <name type="scientific">Bullifex porci</name>
    <dbReference type="NCBI Taxonomy" id="2606638"/>
    <lineage>
        <taxon>Bacteria</taxon>
        <taxon>Pseudomonadati</taxon>
        <taxon>Spirochaetota</taxon>
        <taxon>Spirochaetia</taxon>
        <taxon>Spirochaetales</taxon>
        <taxon>Spirochaetaceae</taxon>
        <taxon>Bullifex</taxon>
    </lineage>
</organism>
<keyword evidence="3" id="KW-1185">Reference proteome</keyword>
<dbReference type="GO" id="GO:0061503">
    <property type="term" value="F:tRNA threonylcarbamoyladenosine dehydratase"/>
    <property type="evidence" value="ECO:0007669"/>
    <property type="project" value="TreeGrafter"/>
</dbReference>
<proteinExistence type="predicted"/>
<evidence type="ECO:0000313" key="2">
    <source>
        <dbReference type="EMBL" id="MSU05933.1"/>
    </source>
</evidence>
<evidence type="ECO:0000259" key="1">
    <source>
        <dbReference type="Pfam" id="PF00899"/>
    </source>
</evidence>
<gene>
    <name evidence="2" type="ORF">FYJ80_03955</name>
</gene>
<dbReference type="SUPFAM" id="SSF69572">
    <property type="entry name" value="Activating enzymes of the ubiquitin-like proteins"/>
    <property type="match status" value="1"/>
</dbReference>
<dbReference type="Gene3D" id="3.40.50.720">
    <property type="entry name" value="NAD(P)-binding Rossmann-like Domain"/>
    <property type="match status" value="1"/>
</dbReference>
<dbReference type="AlphaFoldDB" id="A0A7X2TRG0"/>
<dbReference type="CDD" id="cd00755">
    <property type="entry name" value="YgdL_like"/>
    <property type="match status" value="1"/>
</dbReference>
<dbReference type="PANTHER" id="PTHR43267">
    <property type="entry name" value="TRNA THREONYLCARBAMOYLADENOSINE DEHYDRATASE"/>
    <property type="match status" value="1"/>
</dbReference>
<dbReference type="InterPro" id="IPR000594">
    <property type="entry name" value="ThiF_NAD_FAD-bd"/>
</dbReference>
<dbReference type="EMBL" id="VUNN01000005">
    <property type="protein sequence ID" value="MSU05933.1"/>
    <property type="molecule type" value="Genomic_DNA"/>
</dbReference>
<dbReference type="PANTHER" id="PTHR43267:SF1">
    <property type="entry name" value="TRNA THREONYLCARBAMOYLADENOSINE DEHYDRATASE"/>
    <property type="match status" value="1"/>
</dbReference>
<evidence type="ECO:0000313" key="3">
    <source>
        <dbReference type="Proteomes" id="UP000460549"/>
    </source>
</evidence>
<sequence>MNEEQFLRLERLIGRDKVERLHNKRVTVIGCGAVGGYALEALVRSGVGKIRVVDFDTFTYSNINRQILATYSSVGLKKVLVAKQRILDIFPDCSVETVDAFVNEDNYAEITKDSDIVLDCIDSVKSKIGLIAYCTTHNIEIISSMGAALRRDPTLIRYSTIKDTYGCPLARQVRTGLRKMNVPLNVMCVFSPEQVDFKYNSENAEADEVSGRKKLVLGSLVTITAIFGEMMAHLALTKLLDIKGFEIN</sequence>
<dbReference type="Pfam" id="PF00899">
    <property type="entry name" value="ThiF"/>
    <property type="match status" value="1"/>
</dbReference>
<name>A0A7X2TRG0_9SPIO</name>
<dbReference type="InterPro" id="IPR035985">
    <property type="entry name" value="Ubiquitin-activating_enz"/>
</dbReference>
<dbReference type="RefSeq" id="WP_154424857.1">
    <property type="nucleotide sequence ID" value="NZ_VUNN01000005.1"/>
</dbReference>
<reference evidence="2 3" key="1">
    <citation type="submission" date="2019-08" db="EMBL/GenBank/DDBJ databases">
        <title>In-depth cultivation of the pig gut microbiome towards novel bacterial diversity and tailored functional studies.</title>
        <authorList>
            <person name="Wylensek D."/>
            <person name="Hitch T.C.A."/>
            <person name="Clavel T."/>
        </authorList>
    </citation>
    <scope>NUCLEOTIDE SEQUENCE [LARGE SCALE GENOMIC DNA]</scope>
    <source>
        <strain evidence="2 3">NM-380-WT-3C1</strain>
    </source>
</reference>
<accession>A0A7X2TRG0</accession>
<dbReference type="Proteomes" id="UP000460549">
    <property type="component" value="Unassembled WGS sequence"/>
</dbReference>
<dbReference type="GO" id="GO:0008641">
    <property type="term" value="F:ubiquitin-like modifier activating enzyme activity"/>
    <property type="evidence" value="ECO:0007669"/>
    <property type="project" value="InterPro"/>
</dbReference>
<comment type="caution">
    <text evidence="2">The sequence shown here is derived from an EMBL/GenBank/DDBJ whole genome shotgun (WGS) entry which is preliminary data.</text>
</comment>
<dbReference type="GO" id="GO:0061504">
    <property type="term" value="P:cyclic threonylcarbamoyladenosine biosynthetic process"/>
    <property type="evidence" value="ECO:0007669"/>
    <property type="project" value="TreeGrafter"/>
</dbReference>
<protein>
    <submittedName>
        <fullName evidence="2">tRNA threonylcarbamoyladenosine dehydratase</fullName>
    </submittedName>
</protein>
<feature type="domain" description="THIF-type NAD/FAD binding fold" evidence="1">
    <location>
        <begin position="11"/>
        <end position="242"/>
    </location>
</feature>
<dbReference type="InterPro" id="IPR045886">
    <property type="entry name" value="ThiF/MoeB/HesA"/>
</dbReference>